<reference evidence="2" key="1">
    <citation type="journal article" date="2014" name="Front. Microbiol.">
        <title>High frequency of phylogenetically diverse reductive dehalogenase-homologous genes in deep subseafloor sedimentary metagenomes.</title>
        <authorList>
            <person name="Kawai M."/>
            <person name="Futagami T."/>
            <person name="Toyoda A."/>
            <person name="Takaki Y."/>
            <person name="Nishi S."/>
            <person name="Hori S."/>
            <person name="Arai W."/>
            <person name="Tsubouchi T."/>
            <person name="Morono Y."/>
            <person name="Uchiyama I."/>
            <person name="Ito T."/>
            <person name="Fujiyama A."/>
            <person name="Inagaki F."/>
            <person name="Takami H."/>
        </authorList>
    </citation>
    <scope>NUCLEOTIDE SEQUENCE</scope>
    <source>
        <strain evidence="2">Expedition CK06-06</strain>
    </source>
</reference>
<feature type="region of interest" description="Disordered" evidence="1">
    <location>
        <begin position="57"/>
        <end position="97"/>
    </location>
</feature>
<protein>
    <submittedName>
        <fullName evidence="2">Uncharacterized protein</fullName>
    </submittedName>
</protein>
<dbReference type="EMBL" id="BARS01049595">
    <property type="protein sequence ID" value="GAG34709.1"/>
    <property type="molecule type" value="Genomic_DNA"/>
</dbReference>
<organism evidence="2">
    <name type="scientific">marine sediment metagenome</name>
    <dbReference type="NCBI Taxonomy" id="412755"/>
    <lineage>
        <taxon>unclassified sequences</taxon>
        <taxon>metagenomes</taxon>
        <taxon>ecological metagenomes</taxon>
    </lineage>
</organism>
<evidence type="ECO:0000256" key="1">
    <source>
        <dbReference type="SAM" id="MobiDB-lite"/>
    </source>
</evidence>
<gene>
    <name evidence="2" type="ORF">S01H1_74168</name>
</gene>
<accession>X0WUN9</accession>
<comment type="caution">
    <text evidence="2">The sequence shown here is derived from an EMBL/GenBank/DDBJ whole genome shotgun (WGS) entry which is preliminary data.</text>
</comment>
<feature type="compositionally biased region" description="Polar residues" evidence="1">
    <location>
        <begin position="64"/>
        <end position="74"/>
    </location>
</feature>
<name>X0WUN9_9ZZZZ</name>
<feature type="non-terminal residue" evidence="2">
    <location>
        <position position="1"/>
    </location>
</feature>
<evidence type="ECO:0000313" key="2">
    <source>
        <dbReference type="EMBL" id="GAG34709.1"/>
    </source>
</evidence>
<proteinExistence type="predicted"/>
<sequence>ISEELSNQTKSHIPMKVQMAIDSVPGASREDLQSATKILTSKRATNATDALKLAVSDRGGLVSEQPQKAPNSKARSIRASRHAKDSAPGKIDIPYTNNNDDIREIELAIAEEERKAQK</sequence>
<dbReference type="AlphaFoldDB" id="X0WUN9"/>